<evidence type="ECO:0000313" key="2">
    <source>
        <dbReference type="EMBL" id="MDA0639503.1"/>
    </source>
</evidence>
<keyword evidence="3" id="KW-1185">Reference proteome</keyword>
<comment type="caution">
    <text evidence="2">The sequence shown here is derived from an EMBL/GenBank/DDBJ whole genome shotgun (WGS) entry which is preliminary data.</text>
</comment>
<feature type="region of interest" description="Disordered" evidence="1">
    <location>
        <begin position="61"/>
        <end position="85"/>
    </location>
</feature>
<evidence type="ECO:0000313" key="3">
    <source>
        <dbReference type="Proteomes" id="UP001212498"/>
    </source>
</evidence>
<dbReference type="RefSeq" id="WP_271274990.1">
    <property type="nucleotide sequence ID" value="NZ_BAABFD010000007.1"/>
</dbReference>
<reference evidence="2 3" key="1">
    <citation type="submission" date="2022-11" db="EMBL/GenBank/DDBJ databases">
        <title>Nonomuraea corallina sp. nov., a new species of the genus Nonomuraea isolated from sea side sediment in Thai sea.</title>
        <authorList>
            <person name="Ngamcharungchit C."/>
            <person name="Matsumoto A."/>
            <person name="Suriyachadkun C."/>
            <person name="Panbangred W."/>
            <person name="Inahashi Y."/>
            <person name="Intra B."/>
        </authorList>
    </citation>
    <scope>NUCLEOTIDE SEQUENCE [LARGE SCALE GENOMIC DNA]</scope>
    <source>
        <strain evidence="2 3">DSM 43553</strain>
    </source>
</reference>
<organism evidence="2 3">
    <name type="scientific">Nonomuraea ferruginea</name>
    <dbReference type="NCBI Taxonomy" id="46174"/>
    <lineage>
        <taxon>Bacteria</taxon>
        <taxon>Bacillati</taxon>
        <taxon>Actinomycetota</taxon>
        <taxon>Actinomycetes</taxon>
        <taxon>Streptosporangiales</taxon>
        <taxon>Streptosporangiaceae</taxon>
        <taxon>Nonomuraea</taxon>
    </lineage>
</organism>
<sequence>MSTSTPHSHDPLDQVVVQALTDVHAQHQGLFTQVLVMVDSDVSFDDANSYRTAVKAAGSGGEERYSLTSASKGAHPRPSGISADEARLSSRDSEVAALQDAYDWIEGQGTQLQNVRTIHVLVVSNIGPCDACKKRLEYFCDDVVRLFDKHVEVMVDSVYDTAAAGTTMNRSGFDSTYGYSGATACTTASGKKFWRLRQEFRPK</sequence>
<accession>A0ABT4SQH1</accession>
<dbReference type="Proteomes" id="UP001212498">
    <property type="component" value="Unassembled WGS sequence"/>
</dbReference>
<proteinExistence type="predicted"/>
<evidence type="ECO:0000256" key="1">
    <source>
        <dbReference type="SAM" id="MobiDB-lite"/>
    </source>
</evidence>
<name>A0ABT4SQH1_9ACTN</name>
<protein>
    <recommendedName>
        <fullName evidence="4">Deaminase of polymorphic toxin system</fullName>
    </recommendedName>
</protein>
<dbReference type="EMBL" id="JAPNUD010000004">
    <property type="protein sequence ID" value="MDA0639503.1"/>
    <property type="molecule type" value="Genomic_DNA"/>
</dbReference>
<evidence type="ECO:0008006" key="4">
    <source>
        <dbReference type="Google" id="ProtNLM"/>
    </source>
</evidence>
<gene>
    <name evidence="2" type="ORF">OUY24_02590</name>
</gene>